<dbReference type="AlphaFoldDB" id="A0A0E1W887"/>
<gene>
    <name evidence="2" type="ORF">BURPS1710A_0555</name>
</gene>
<feature type="region of interest" description="Disordered" evidence="1">
    <location>
        <begin position="21"/>
        <end position="50"/>
    </location>
</feature>
<name>A0A0E1W887_BURPE</name>
<organism evidence="2">
    <name type="scientific">Burkholderia pseudomallei 1710a</name>
    <dbReference type="NCBI Taxonomy" id="320371"/>
    <lineage>
        <taxon>Bacteria</taxon>
        <taxon>Pseudomonadati</taxon>
        <taxon>Pseudomonadota</taxon>
        <taxon>Betaproteobacteria</taxon>
        <taxon>Burkholderiales</taxon>
        <taxon>Burkholderiaceae</taxon>
        <taxon>Burkholderia</taxon>
        <taxon>pseudomallei group</taxon>
    </lineage>
</organism>
<evidence type="ECO:0000256" key="1">
    <source>
        <dbReference type="SAM" id="MobiDB-lite"/>
    </source>
</evidence>
<dbReference type="HOGENOM" id="CLU_2463166_0_0_4"/>
<sequence length="88" mass="9808">MPGFAVSVPLEGIDALAAEFGGKRPARARQRSTPRPEASDGDRRSVRQAPALLRARRSVVLRAAHRCVMTTTPRFSPRLFFYRAFIVI</sequence>
<dbReference type="Proteomes" id="UP000001812">
    <property type="component" value="Chromosome I"/>
</dbReference>
<evidence type="ECO:0000313" key="2">
    <source>
        <dbReference type="EMBL" id="EET09465.1"/>
    </source>
</evidence>
<reference evidence="2" key="1">
    <citation type="submission" date="2009-05" db="EMBL/GenBank/DDBJ databases">
        <authorList>
            <person name="Harkins D.M."/>
            <person name="DeShazer D."/>
            <person name="Woods D.E."/>
            <person name="Brinkac L.M."/>
            <person name="Brown K.A."/>
            <person name="Hung G.C."/>
            <person name="Tuanyok A."/>
            <person name="Zhang B."/>
            <person name="Nierman W.C."/>
        </authorList>
    </citation>
    <scope>NUCLEOTIDE SEQUENCE [LARGE SCALE GENOMIC DNA]</scope>
    <source>
        <strain evidence="2">1710a</strain>
    </source>
</reference>
<protein>
    <submittedName>
        <fullName evidence="2">Conserved domain protein</fullName>
    </submittedName>
</protein>
<proteinExistence type="predicted"/>
<accession>A0A0E1W887</accession>
<dbReference type="EMBL" id="CM000832">
    <property type="protein sequence ID" value="EET09465.1"/>
    <property type="molecule type" value="Genomic_DNA"/>
</dbReference>